<dbReference type="InterPro" id="IPR049237">
    <property type="entry name" value="DUF2264_C"/>
</dbReference>
<organism evidence="3 4">
    <name type="scientific">Emericellopsis atlantica</name>
    <dbReference type="NCBI Taxonomy" id="2614577"/>
    <lineage>
        <taxon>Eukaryota</taxon>
        <taxon>Fungi</taxon>
        <taxon>Dikarya</taxon>
        <taxon>Ascomycota</taxon>
        <taxon>Pezizomycotina</taxon>
        <taxon>Sordariomycetes</taxon>
        <taxon>Hypocreomycetidae</taxon>
        <taxon>Hypocreales</taxon>
        <taxon>Bionectriaceae</taxon>
        <taxon>Emericellopsis</taxon>
    </lineage>
</organism>
<feature type="domain" description="DUF2264" evidence="2">
    <location>
        <begin position="382"/>
        <end position="649"/>
    </location>
</feature>
<evidence type="ECO:0000259" key="1">
    <source>
        <dbReference type="Pfam" id="PF10022"/>
    </source>
</evidence>
<dbReference type="Pfam" id="PF10022">
    <property type="entry name" value="DUF2264"/>
    <property type="match status" value="1"/>
</dbReference>
<evidence type="ECO:0008006" key="5">
    <source>
        <dbReference type="Google" id="ProtNLM"/>
    </source>
</evidence>
<accession>A0A9P8CM20</accession>
<evidence type="ECO:0000313" key="3">
    <source>
        <dbReference type="EMBL" id="KAG9251622.1"/>
    </source>
</evidence>
<dbReference type="RefSeq" id="XP_046115546.1">
    <property type="nucleotide sequence ID" value="XM_046258695.1"/>
</dbReference>
<keyword evidence="4" id="KW-1185">Reference proteome</keyword>
<dbReference type="GeneID" id="70289598"/>
<name>A0A9P8CM20_9HYPO</name>
<dbReference type="PANTHER" id="PTHR35339:SF2">
    <property type="entry name" value="DUF2264 DOMAIN-CONTAINING PROTEIN-RELATED"/>
    <property type="match status" value="1"/>
</dbReference>
<gene>
    <name evidence="3" type="ORF">F5Z01DRAFT_273256</name>
</gene>
<dbReference type="InterPro" id="IPR049349">
    <property type="entry name" value="DUF2264_N"/>
</dbReference>
<feature type="domain" description="DUF2264" evidence="1">
    <location>
        <begin position="14"/>
        <end position="365"/>
    </location>
</feature>
<dbReference type="AlphaFoldDB" id="A0A9P8CM20"/>
<dbReference type="OrthoDB" id="5150166at2759"/>
<reference evidence="3" key="1">
    <citation type="journal article" date="2021" name="IMA Fungus">
        <title>Genomic characterization of three marine fungi, including Emericellopsis atlantica sp. nov. with signatures of a generalist lifestyle and marine biomass degradation.</title>
        <authorList>
            <person name="Hagestad O.C."/>
            <person name="Hou L."/>
            <person name="Andersen J.H."/>
            <person name="Hansen E.H."/>
            <person name="Altermark B."/>
            <person name="Li C."/>
            <person name="Kuhnert E."/>
            <person name="Cox R.J."/>
            <person name="Crous P.W."/>
            <person name="Spatafora J.W."/>
            <person name="Lail K."/>
            <person name="Amirebrahimi M."/>
            <person name="Lipzen A."/>
            <person name="Pangilinan J."/>
            <person name="Andreopoulos W."/>
            <person name="Hayes R.D."/>
            <person name="Ng V."/>
            <person name="Grigoriev I.V."/>
            <person name="Jackson S.A."/>
            <person name="Sutton T.D.S."/>
            <person name="Dobson A.D.W."/>
            <person name="Rama T."/>
        </authorList>
    </citation>
    <scope>NUCLEOTIDE SEQUENCE</scope>
    <source>
        <strain evidence="3">TS7</strain>
    </source>
</reference>
<dbReference type="Proteomes" id="UP000887229">
    <property type="component" value="Unassembled WGS sequence"/>
</dbReference>
<dbReference type="PANTHER" id="PTHR35339">
    <property type="entry name" value="LINALOOL DEHYDRATASE_ISOMERASE DOMAIN-CONTAINING PROTEIN"/>
    <property type="match status" value="1"/>
</dbReference>
<comment type="caution">
    <text evidence="3">The sequence shown here is derived from an EMBL/GenBank/DDBJ whole genome shotgun (WGS) entry which is preliminary data.</text>
</comment>
<evidence type="ECO:0000259" key="2">
    <source>
        <dbReference type="Pfam" id="PF20938"/>
    </source>
</evidence>
<dbReference type="InterPro" id="IPR016624">
    <property type="entry name" value="UCP014753"/>
</dbReference>
<protein>
    <recommendedName>
        <fullName evidence="5">DUF2264 domain-containing protein</fullName>
    </recommendedName>
</protein>
<dbReference type="PIRSF" id="PIRSF014753">
    <property type="entry name" value="UCP014753"/>
    <property type="match status" value="1"/>
</dbReference>
<evidence type="ECO:0000313" key="4">
    <source>
        <dbReference type="Proteomes" id="UP000887229"/>
    </source>
</evidence>
<dbReference type="Pfam" id="PF20938">
    <property type="entry name" value="DUF2264_C"/>
    <property type="match status" value="1"/>
</dbReference>
<dbReference type="EMBL" id="MU251267">
    <property type="protein sequence ID" value="KAG9251622.1"/>
    <property type="molecule type" value="Genomic_DNA"/>
</dbReference>
<proteinExistence type="predicted"/>
<sequence length="674" mass="75525">MPPLAGFTDNPMQSRSDLLRALHSLIKALEPHTTSHPSRTKIRPATCAAFDDVAAQLEGFARPLLGIHAVVQLHDDERLATWIKGLEEGVRVDAPGYWGDIGDVDQRMVETESICLAILGYPDEILGRMSQEGKGHLRTWLAQMYGKAMPANNWRWFRILVSVTLTQHLDMPPQEVEHEMEADFALLDSFYLGHGWSSDGAWGDERRQADYYSGSFAMQFAQLLYVRFGPDADKERKNKYMQWASAFAQDYWRYFDADGSAIPFGRSMTYRFAMGAFWAAAAASGAWPASGLAMLKGMLLRHLRWWRGQEDMFNVDGTLNIGFSYPNMYLSEDYNSPQSVYWCLKSFVVLLLPAEHAFWQVDEASHPVLTLSLRNMTRTIWPARQVIDSWPGHHYLLSSGQMTTKPHKARDAKYCKFAYSSTFGFSVPCGSDTLGQIAPDSTLSLSIDGGESWRVRCRPDDARLQCVSVGEESVDALVSTWHPWSRLDLDVETTLIPLGAHFPGWHLRVHRLMWSLAAEAALLDEAIQLVDGGFAVPALTRQGYHVPKMPEPDLETVSEGFCRSDRGALVRSAAGTCGIRDLSSGLSGAVQDKRAEPLVLKADPNTNIMSQRTFIPCLKYRVASRDGSREVWLATGVFAITTKVVPDKEAFALWSRDVCVSWDEHGRLRVDGQE</sequence>